<organism evidence="1 2">
    <name type="scientific">Leadbetterella byssophila (strain DSM 17132 / JCM 16389 / KACC 11308 / NBRC 106382 / 4M15)</name>
    <dbReference type="NCBI Taxonomy" id="649349"/>
    <lineage>
        <taxon>Bacteria</taxon>
        <taxon>Pseudomonadati</taxon>
        <taxon>Bacteroidota</taxon>
        <taxon>Cytophagia</taxon>
        <taxon>Cytophagales</taxon>
        <taxon>Leadbetterellaceae</taxon>
        <taxon>Leadbetterella</taxon>
    </lineage>
</organism>
<dbReference type="STRING" id="649349.Lbys_1947"/>
<protein>
    <submittedName>
        <fullName evidence="1">WbqC-like family protein</fullName>
    </submittedName>
</protein>
<name>E4RRW1_LEAB4</name>
<reference key="1">
    <citation type="submission" date="2010-11" db="EMBL/GenBank/DDBJ databases">
        <title>The complete genome of Leadbetterella byssophila DSM 17132.</title>
        <authorList>
            <consortium name="US DOE Joint Genome Institute (JGI-PGF)"/>
            <person name="Lucas S."/>
            <person name="Copeland A."/>
            <person name="Lapidus A."/>
            <person name="Glavina del Rio T."/>
            <person name="Dalin E."/>
            <person name="Tice H."/>
            <person name="Bruce D."/>
            <person name="Goodwin L."/>
            <person name="Pitluck S."/>
            <person name="Kyrpides N."/>
            <person name="Mavromatis K."/>
            <person name="Ivanova N."/>
            <person name="Teshima H."/>
            <person name="Brettin T."/>
            <person name="Detter J.C."/>
            <person name="Han C."/>
            <person name="Tapia R."/>
            <person name="Land M."/>
            <person name="Hauser L."/>
            <person name="Markowitz V."/>
            <person name="Cheng J.-F."/>
            <person name="Hugenholtz P."/>
            <person name="Woyke T."/>
            <person name="Wu D."/>
            <person name="Tindall B."/>
            <person name="Pomrenke H.G."/>
            <person name="Brambilla E."/>
            <person name="Klenk H.-P."/>
            <person name="Eisen J.A."/>
        </authorList>
    </citation>
    <scope>NUCLEOTIDE SEQUENCE [LARGE SCALE GENOMIC DNA]</scope>
    <source>
        <strain>DSM 17132</strain>
    </source>
</reference>
<keyword evidence="2" id="KW-1185">Reference proteome</keyword>
<dbReference type="Pfam" id="PF08889">
    <property type="entry name" value="WbqC"/>
    <property type="match status" value="1"/>
</dbReference>
<evidence type="ECO:0000313" key="2">
    <source>
        <dbReference type="Proteomes" id="UP000007435"/>
    </source>
</evidence>
<evidence type="ECO:0000313" key="1">
    <source>
        <dbReference type="EMBL" id="ADQ17648.1"/>
    </source>
</evidence>
<dbReference type="eggNOG" id="COG4122">
    <property type="taxonomic scope" value="Bacteria"/>
</dbReference>
<dbReference type="RefSeq" id="WP_013408696.1">
    <property type="nucleotide sequence ID" value="NC_014655.1"/>
</dbReference>
<dbReference type="EMBL" id="CP002305">
    <property type="protein sequence ID" value="ADQ17648.1"/>
    <property type="molecule type" value="Genomic_DNA"/>
</dbReference>
<dbReference type="KEGG" id="lby:Lbys_1947"/>
<sequence>MQPYFLPYIGYFQLIAAVDEFIVYDNIQFSKKGWFHRNRMLQNGSDEYFSLSLKKDSDYLDVRDRSLSDTWPQDREKILRKMKENYRKAPFFAEVFPIMEEIFRYPENNLFRYIFHSIQEVCKYLQIKTPLVISSTLDIDHSLKAQEKVIALVKATGGTYYLNPIGGLELYETTAFNSEGIELHFHKAKPIEYEQGGKPFVPWLSILDLMMYNPQEQIISWLNNFELIKKDE</sequence>
<proteinExistence type="predicted"/>
<accession>E4RRW1</accession>
<dbReference type="InterPro" id="IPR014985">
    <property type="entry name" value="WbqC"/>
</dbReference>
<dbReference type="HOGENOM" id="CLU_079350_0_0_10"/>
<dbReference type="AlphaFoldDB" id="E4RRW1"/>
<dbReference type="Proteomes" id="UP000007435">
    <property type="component" value="Chromosome"/>
</dbReference>
<gene>
    <name evidence="1" type="ordered locus">Lbys_1947</name>
</gene>
<reference evidence="1 2" key="2">
    <citation type="journal article" date="2011" name="Stand. Genomic Sci.">
        <title>Complete genome sequence of Leadbetterella byssophila type strain (4M15).</title>
        <authorList>
            <person name="Abt B."/>
            <person name="Teshima H."/>
            <person name="Lucas S."/>
            <person name="Lapidus A."/>
            <person name="Del Rio T.G."/>
            <person name="Nolan M."/>
            <person name="Tice H."/>
            <person name="Cheng J.F."/>
            <person name="Pitluck S."/>
            <person name="Liolios K."/>
            <person name="Pagani I."/>
            <person name="Ivanova N."/>
            <person name="Mavromatis K."/>
            <person name="Pati A."/>
            <person name="Tapia R."/>
            <person name="Han C."/>
            <person name="Goodwin L."/>
            <person name="Chen A."/>
            <person name="Palaniappan K."/>
            <person name="Land M."/>
            <person name="Hauser L."/>
            <person name="Chang Y.J."/>
            <person name="Jeffries C.D."/>
            <person name="Rohde M."/>
            <person name="Goker M."/>
            <person name="Tindall B.J."/>
            <person name="Detter J.C."/>
            <person name="Woyke T."/>
            <person name="Bristow J."/>
            <person name="Eisen J.A."/>
            <person name="Markowitz V."/>
            <person name="Hugenholtz P."/>
            <person name="Klenk H.P."/>
            <person name="Kyrpides N.C."/>
        </authorList>
    </citation>
    <scope>NUCLEOTIDE SEQUENCE [LARGE SCALE GENOMIC DNA]</scope>
    <source>
        <strain evidence="2">DSM 17132 / JCM 16389 / KACC 11308 / NBRC 106382 / 4M15</strain>
    </source>
</reference>
<dbReference type="OrthoDB" id="3611744at2"/>